<proteinExistence type="predicted"/>
<organism evidence="1 2">
    <name type="scientific">Nelumbo nucifera</name>
    <name type="common">Sacred lotus</name>
    <dbReference type="NCBI Taxonomy" id="4432"/>
    <lineage>
        <taxon>Eukaryota</taxon>
        <taxon>Viridiplantae</taxon>
        <taxon>Streptophyta</taxon>
        <taxon>Embryophyta</taxon>
        <taxon>Tracheophyta</taxon>
        <taxon>Spermatophyta</taxon>
        <taxon>Magnoliopsida</taxon>
        <taxon>Proteales</taxon>
        <taxon>Nelumbonaceae</taxon>
        <taxon>Nelumbo</taxon>
    </lineage>
</organism>
<evidence type="ECO:0000313" key="2">
    <source>
        <dbReference type="Proteomes" id="UP000607653"/>
    </source>
</evidence>
<name>A0A822YEZ3_NELNU</name>
<comment type="caution">
    <text evidence="1">The sequence shown here is derived from an EMBL/GenBank/DDBJ whole genome shotgun (WGS) entry which is preliminary data.</text>
</comment>
<keyword evidence="2" id="KW-1185">Reference proteome</keyword>
<sequence>MGLRCHTPSLVRSPPAFPLCFKISSAAVNPGHLVTCYGKGKKKWKRNKIDKMRK</sequence>
<dbReference type="AlphaFoldDB" id="A0A822YEZ3"/>
<protein>
    <submittedName>
        <fullName evidence="1">Uncharacterized protein</fullName>
    </submittedName>
</protein>
<gene>
    <name evidence="1" type="ORF">HUJ06_029556</name>
</gene>
<dbReference type="EMBL" id="DUZY01000002">
    <property type="protein sequence ID" value="DAD28088.1"/>
    <property type="molecule type" value="Genomic_DNA"/>
</dbReference>
<dbReference type="Proteomes" id="UP000607653">
    <property type="component" value="Unassembled WGS sequence"/>
</dbReference>
<reference evidence="1 2" key="1">
    <citation type="journal article" date="2020" name="Mol. Biol. Evol.">
        <title>Distinct Expression and Methylation Patterns for Genes with Different Fates following a Single Whole-Genome Duplication in Flowering Plants.</title>
        <authorList>
            <person name="Shi T."/>
            <person name="Rahmani R.S."/>
            <person name="Gugger P.F."/>
            <person name="Wang M."/>
            <person name="Li H."/>
            <person name="Zhang Y."/>
            <person name="Li Z."/>
            <person name="Wang Q."/>
            <person name="Van de Peer Y."/>
            <person name="Marchal K."/>
            <person name="Chen J."/>
        </authorList>
    </citation>
    <scope>NUCLEOTIDE SEQUENCE [LARGE SCALE GENOMIC DNA]</scope>
    <source>
        <tissue evidence="1">Leaf</tissue>
    </source>
</reference>
<accession>A0A822YEZ3</accession>
<evidence type="ECO:0000313" key="1">
    <source>
        <dbReference type="EMBL" id="DAD28088.1"/>
    </source>
</evidence>